<dbReference type="Gene3D" id="1.10.1130.10">
    <property type="entry name" value="Flavocytochrome C3, Chain A"/>
    <property type="match status" value="1"/>
</dbReference>
<evidence type="ECO:0000256" key="1">
    <source>
        <dbReference type="SAM" id="MobiDB-lite"/>
    </source>
</evidence>
<reference evidence="4" key="1">
    <citation type="submission" date="2016-08" db="EMBL/GenBank/DDBJ databases">
        <authorList>
            <person name="Varghese N."/>
            <person name="Submissions Spin"/>
        </authorList>
    </citation>
    <scope>NUCLEOTIDE SEQUENCE [LARGE SCALE GENOMIC DNA]</scope>
    <source>
        <strain evidence="4">ERR11</strain>
    </source>
</reference>
<keyword evidence="2" id="KW-1133">Transmembrane helix</keyword>
<keyword evidence="4" id="KW-1185">Reference proteome</keyword>
<organism evidence="3 4">
    <name type="scientific">Bradyrhizobium shewense</name>
    <dbReference type="NCBI Taxonomy" id="1761772"/>
    <lineage>
        <taxon>Bacteria</taxon>
        <taxon>Pseudomonadati</taxon>
        <taxon>Pseudomonadota</taxon>
        <taxon>Alphaproteobacteria</taxon>
        <taxon>Hyphomicrobiales</taxon>
        <taxon>Nitrobacteraceae</taxon>
        <taxon>Bradyrhizobium</taxon>
    </lineage>
</organism>
<feature type="compositionally biased region" description="Basic and acidic residues" evidence="1">
    <location>
        <begin position="13"/>
        <end position="22"/>
    </location>
</feature>
<dbReference type="AlphaFoldDB" id="A0A1C3X0F7"/>
<dbReference type="EMBL" id="FMAI01000011">
    <property type="protein sequence ID" value="SCB45757.1"/>
    <property type="molecule type" value="Genomic_DNA"/>
</dbReference>
<dbReference type="RefSeq" id="WP_208610666.1">
    <property type="nucleotide sequence ID" value="NZ_FMAI01000011.1"/>
</dbReference>
<keyword evidence="2" id="KW-0812">Transmembrane</keyword>
<sequence length="335" mass="37225">MAEGARKNRKREKAGTKARTSEPAHPAQASSVTRLKAAVLLGGSLLVLVAGVLLWPRVSNVPAKPQQTAELTFVGSEACSGCHATETKLWRTSQHRHAMDHATDQSVRGDFNDAVFEYAGMRSRFSRRDRKFLVETDGPDGKPATFEIKYTFGLDPLQQYLIEFPDGSIQALSIAWDTRPKDQGGQRWFHRRLGEIAREMKRIVDCIVITGMPPEQFVARLQELEAEKAKVIAGLESAKESDNVIALHPKALDRYKRAVVELAVEMKRGTPSEFATIRELVTAIVVHASPSRPGGAGTKANVEDDRRVRIDIKGRLAALCGNPCFRTWLCRGERW</sequence>
<name>A0A1C3X0F7_9BRAD</name>
<protein>
    <recommendedName>
        <fullName evidence="5">Cytochrome c domain-containing protein</fullName>
    </recommendedName>
</protein>
<evidence type="ECO:0000256" key="2">
    <source>
        <dbReference type="SAM" id="Phobius"/>
    </source>
</evidence>
<dbReference type="Proteomes" id="UP000199184">
    <property type="component" value="Unassembled WGS sequence"/>
</dbReference>
<proteinExistence type="predicted"/>
<evidence type="ECO:0000313" key="3">
    <source>
        <dbReference type="EMBL" id="SCB45757.1"/>
    </source>
</evidence>
<evidence type="ECO:0008006" key="5">
    <source>
        <dbReference type="Google" id="ProtNLM"/>
    </source>
</evidence>
<gene>
    <name evidence="3" type="ORF">GA0061098_1011101</name>
</gene>
<dbReference type="InterPro" id="IPR036280">
    <property type="entry name" value="Multihaem_cyt_sf"/>
</dbReference>
<feature type="transmembrane region" description="Helical" evidence="2">
    <location>
        <begin position="37"/>
        <end position="55"/>
    </location>
</feature>
<evidence type="ECO:0000313" key="4">
    <source>
        <dbReference type="Proteomes" id="UP000199184"/>
    </source>
</evidence>
<keyword evidence="2" id="KW-0472">Membrane</keyword>
<feature type="region of interest" description="Disordered" evidence="1">
    <location>
        <begin position="1"/>
        <end position="30"/>
    </location>
</feature>
<dbReference type="SUPFAM" id="SSF48695">
    <property type="entry name" value="Multiheme cytochromes"/>
    <property type="match status" value="2"/>
</dbReference>
<accession>A0A1C3X0F7</accession>